<dbReference type="CDD" id="cd12148">
    <property type="entry name" value="fungal_TF_MHR"/>
    <property type="match status" value="1"/>
</dbReference>
<evidence type="ECO:0000259" key="7">
    <source>
        <dbReference type="Pfam" id="PF04082"/>
    </source>
</evidence>
<name>A0A0F7ZX72_9HYPO</name>
<dbReference type="PANTHER" id="PTHR31313:SF4">
    <property type="entry name" value="CONIDIAL DEVELOPMENT PROTEIN FLUFFY"/>
    <property type="match status" value="1"/>
</dbReference>
<keyword evidence="3" id="KW-0805">Transcription regulation</keyword>
<dbReference type="PANTHER" id="PTHR31313">
    <property type="entry name" value="TY1 ENHANCER ACTIVATOR"/>
    <property type="match status" value="1"/>
</dbReference>
<dbReference type="EMBL" id="KQ030639">
    <property type="protein sequence ID" value="KJZ70217.1"/>
    <property type="molecule type" value="Genomic_DNA"/>
</dbReference>
<keyword evidence="6" id="KW-0539">Nucleus</keyword>
<accession>A0A0F7ZX72</accession>
<evidence type="ECO:0000256" key="5">
    <source>
        <dbReference type="ARBA" id="ARBA00023163"/>
    </source>
</evidence>
<evidence type="ECO:0000256" key="6">
    <source>
        <dbReference type="ARBA" id="ARBA00023242"/>
    </source>
</evidence>
<dbReference type="Proteomes" id="UP000054481">
    <property type="component" value="Unassembled WGS sequence"/>
</dbReference>
<proteinExistence type="predicted"/>
<keyword evidence="1" id="KW-0479">Metal-binding</keyword>
<keyword evidence="2" id="KW-0862">Zinc</keyword>
<dbReference type="Pfam" id="PF04082">
    <property type="entry name" value="Fungal_trans"/>
    <property type="match status" value="1"/>
</dbReference>
<dbReference type="AlphaFoldDB" id="A0A0F7ZX72"/>
<dbReference type="InterPro" id="IPR007219">
    <property type="entry name" value="XnlR_reg_dom"/>
</dbReference>
<dbReference type="OrthoDB" id="5239226at2759"/>
<gene>
    <name evidence="8" type="ORF">HIM_10403</name>
</gene>
<keyword evidence="9" id="KW-1185">Reference proteome</keyword>
<evidence type="ECO:0000313" key="9">
    <source>
        <dbReference type="Proteomes" id="UP000054481"/>
    </source>
</evidence>
<evidence type="ECO:0000313" key="8">
    <source>
        <dbReference type="EMBL" id="KJZ70217.1"/>
    </source>
</evidence>
<keyword evidence="4" id="KW-0238">DNA-binding</keyword>
<organism evidence="8 9">
    <name type="scientific">Hirsutella minnesotensis 3608</name>
    <dbReference type="NCBI Taxonomy" id="1043627"/>
    <lineage>
        <taxon>Eukaryota</taxon>
        <taxon>Fungi</taxon>
        <taxon>Dikarya</taxon>
        <taxon>Ascomycota</taxon>
        <taxon>Pezizomycotina</taxon>
        <taxon>Sordariomycetes</taxon>
        <taxon>Hypocreomycetidae</taxon>
        <taxon>Hypocreales</taxon>
        <taxon>Ophiocordycipitaceae</taxon>
        <taxon>Hirsutella</taxon>
    </lineage>
</organism>
<keyword evidence="5" id="KW-0804">Transcription</keyword>
<evidence type="ECO:0000256" key="1">
    <source>
        <dbReference type="ARBA" id="ARBA00022723"/>
    </source>
</evidence>
<protein>
    <recommendedName>
        <fullName evidence="7">Xylanolytic transcriptional activator regulatory domain-containing protein</fullName>
    </recommendedName>
</protein>
<dbReference type="InterPro" id="IPR051615">
    <property type="entry name" value="Transcr_Regulatory_Elem"/>
</dbReference>
<evidence type="ECO:0000256" key="4">
    <source>
        <dbReference type="ARBA" id="ARBA00023125"/>
    </source>
</evidence>
<dbReference type="GO" id="GO:0006351">
    <property type="term" value="P:DNA-templated transcription"/>
    <property type="evidence" value="ECO:0007669"/>
    <property type="project" value="InterPro"/>
</dbReference>
<evidence type="ECO:0000256" key="2">
    <source>
        <dbReference type="ARBA" id="ARBA00022833"/>
    </source>
</evidence>
<sequence length="362" mass="39636">MRTSSRYAVTKFKNVDASHAFLQHLVEGTKSRSAILHELAHLDVDNGRMLTVGVRAPESIDGSLSGSFEDPICMSSISPPGIRRSASDSSGFSSYAGTPKAASTPLTTPISLAFDDFSHSQSDRWMRAGWTVASVRQLFDALMTWDYRYLPFCLICKDPFLRDYYSGSDRYCSSALVNALIALAIRVVNENTPETQSPGPGWSRSTDFFDEAAAILHSTGLSDDLADIQALGILSLYQFTCGREAEAQELAESFAAQIGELCPQEPSLGAEAEEYSIVRATSYCGAAYLIRMIRMTTGQVFNSSTDLPLQDDSVFLDQPPFWPDCVNASHCDAGLPSSEYINVEFDVQWVPKSLRTRAPPPS</sequence>
<evidence type="ECO:0000256" key="3">
    <source>
        <dbReference type="ARBA" id="ARBA00023015"/>
    </source>
</evidence>
<reference evidence="8 9" key="1">
    <citation type="journal article" date="2014" name="Genome Biol. Evol.">
        <title>Comparative genomics and transcriptomics analyses reveal divergent lifestyle features of nematode endoparasitic fungus Hirsutella minnesotensis.</title>
        <authorList>
            <person name="Lai Y."/>
            <person name="Liu K."/>
            <person name="Zhang X."/>
            <person name="Zhang X."/>
            <person name="Li K."/>
            <person name="Wang N."/>
            <person name="Shu C."/>
            <person name="Wu Y."/>
            <person name="Wang C."/>
            <person name="Bushley K.E."/>
            <person name="Xiang M."/>
            <person name="Liu X."/>
        </authorList>
    </citation>
    <scope>NUCLEOTIDE SEQUENCE [LARGE SCALE GENOMIC DNA]</scope>
    <source>
        <strain evidence="8 9">3608</strain>
    </source>
</reference>
<dbReference type="GO" id="GO:0003677">
    <property type="term" value="F:DNA binding"/>
    <property type="evidence" value="ECO:0007669"/>
    <property type="project" value="UniProtKB-KW"/>
</dbReference>
<dbReference type="GO" id="GO:0008270">
    <property type="term" value="F:zinc ion binding"/>
    <property type="evidence" value="ECO:0007669"/>
    <property type="project" value="InterPro"/>
</dbReference>
<feature type="domain" description="Xylanolytic transcriptional activator regulatory" evidence="7">
    <location>
        <begin position="145"/>
        <end position="247"/>
    </location>
</feature>